<reference evidence="2 3" key="1">
    <citation type="submission" date="2023-01" db="EMBL/GenBank/DDBJ databases">
        <title>Vibrio sp. KJ40-1 sp.nov, isolated from marine algae.</title>
        <authorList>
            <person name="Butt M."/>
            <person name="Kim J.M.J."/>
            <person name="Jeon C.O.C."/>
        </authorList>
    </citation>
    <scope>NUCLEOTIDE SEQUENCE [LARGE SCALE GENOMIC DNA]</scope>
    <source>
        <strain evidence="2 3">KJ40-1</strain>
    </source>
</reference>
<dbReference type="InterPro" id="IPR022742">
    <property type="entry name" value="Hydrolase_4"/>
</dbReference>
<dbReference type="PANTHER" id="PTHR11614">
    <property type="entry name" value="PHOSPHOLIPASE-RELATED"/>
    <property type="match status" value="1"/>
</dbReference>
<gene>
    <name evidence="2" type="ORF">PGX00_02635</name>
</gene>
<dbReference type="Proteomes" id="UP001210678">
    <property type="component" value="Unassembled WGS sequence"/>
</dbReference>
<dbReference type="RefSeq" id="WP_272132595.1">
    <property type="nucleotide sequence ID" value="NZ_JAQLOI010000001.1"/>
</dbReference>
<accession>A0ABT4YNL4</accession>
<dbReference type="InterPro" id="IPR029058">
    <property type="entry name" value="AB_hydrolase_fold"/>
</dbReference>
<dbReference type="SUPFAM" id="SSF53474">
    <property type="entry name" value="alpha/beta-Hydrolases"/>
    <property type="match status" value="1"/>
</dbReference>
<dbReference type="Pfam" id="PF12146">
    <property type="entry name" value="Hydrolase_4"/>
    <property type="match status" value="1"/>
</dbReference>
<keyword evidence="2" id="KW-0378">Hydrolase</keyword>
<evidence type="ECO:0000313" key="2">
    <source>
        <dbReference type="EMBL" id="MDB1122669.1"/>
    </source>
</evidence>
<evidence type="ECO:0000259" key="1">
    <source>
        <dbReference type="Pfam" id="PF12146"/>
    </source>
</evidence>
<dbReference type="Gene3D" id="3.40.50.1820">
    <property type="entry name" value="alpha/beta hydrolase"/>
    <property type="match status" value="1"/>
</dbReference>
<proteinExistence type="predicted"/>
<dbReference type="InterPro" id="IPR051044">
    <property type="entry name" value="MAG_DAG_Lipase"/>
</dbReference>
<evidence type="ECO:0000313" key="3">
    <source>
        <dbReference type="Proteomes" id="UP001210678"/>
    </source>
</evidence>
<comment type="caution">
    <text evidence="2">The sequence shown here is derived from an EMBL/GenBank/DDBJ whole genome shotgun (WGS) entry which is preliminary data.</text>
</comment>
<dbReference type="GO" id="GO:0016787">
    <property type="term" value="F:hydrolase activity"/>
    <property type="evidence" value="ECO:0007669"/>
    <property type="project" value="UniProtKB-KW"/>
</dbReference>
<name>A0ABT4YNL4_9VIBR</name>
<dbReference type="EMBL" id="JAQLOI010000001">
    <property type="protein sequence ID" value="MDB1122669.1"/>
    <property type="molecule type" value="Genomic_DNA"/>
</dbReference>
<organism evidence="2 3">
    <name type="scientific">Vibrio algarum</name>
    <dbReference type="NCBI Taxonomy" id="3020714"/>
    <lineage>
        <taxon>Bacteria</taxon>
        <taxon>Pseudomonadati</taxon>
        <taxon>Pseudomonadota</taxon>
        <taxon>Gammaproteobacteria</taxon>
        <taxon>Vibrionales</taxon>
        <taxon>Vibrionaceae</taxon>
        <taxon>Vibrio</taxon>
    </lineage>
</organism>
<sequence>MTPPTPTQESDYPEIMQHHILDFWQQRSEGFVEGCTQKNLYWISITSSTHNKAIVMVNGRVESAWKYQELFYHFFKLGYDIYSFDHRGQGLSDRIAEDQQIGHVRSFSHYVEDMATLVDYFKLEKYEKRYLLAHSMGGAISTRYLQVYPNHSFDKVVLSAPMFGVNMSPILKPIAPYWAYINSLFSSKPKYLTKNREYQAKPFKVNPLTASEVRYTWFRSLYEDMPQLKIGGPSAHWVWHALTGAKTCIKNANQVTIPTLLMQAEYDIIVSNKAQLKFMTLLTKTNKASRLEIIKSSKHEILFETDEIRNQALAAIYSF</sequence>
<keyword evidence="3" id="KW-1185">Reference proteome</keyword>
<feature type="domain" description="Serine aminopeptidase S33" evidence="1">
    <location>
        <begin position="50"/>
        <end position="306"/>
    </location>
</feature>
<protein>
    <submittedName>
        <fullName evidence="2">Alpha/beta fold hydrolase</fullName>
    </submittedName>
</protein>